<accession>A0ABP9VFW7</accession>
<evidence type="ECO:0000313" key="1">
    <source>
        <dbReference type="EMBL" id="GAA5503135.1"/>
    </source>
</evidence>
<dbReference type="EMBL" id="BAABRN010000038">
    <property type="protein sequence ID" value="GAA5503135.1"/>
    <property type="molecule type" value="Genomic_DNA"/>
</dbReference>
<comment type="caution">
    <text evidence="1">The sequence shown here is derived from an EMBL/GenBank/DDBJ whole genome shotgun (WGS) entry which is preliminary data.</text>
</comment>
<sequence length="81" mass="9424">MKTFTIVHVYGSVAEPHHVKAKTADLALEYFIKERYTPLCGYGTQVITRFVPQGLEVGFLYDAEQAREVLWTRNFFRIKRA</sequence>
<dbReference type="Proteomes" id="UP001458946">
    <property type="component" value="Unassembled WGS sequence"/>
</dbReference>
<protein>
    <submittedName>
        <fullName evidence="1">Uncharacterized protein</fullName>
    </submittedName>
</protein>
<organism evidence="1 2">
    <name type="scientific">Deinococcus xinjiangensis</name>
    <dbReference type="NCBI Taxonomy" id="457454"/>
    <lineage>
        <taxon>Bacteria</taxon>
        <taxon>Thermotogati</taxon>
        <taxon>Deinococcota</taxon>
        <taxon>Deinococci</taxon>
        <taxon>Deinococcales</taxon>
        <taxon>Deinococcaceae</taxon>
        <taxon>Deinococcus</taxon>
    </lineage>
</organism>
<gene>
    <name evidence="1" type="ORF">Dxin01_02884</name>
</gene>
<keyword evidence="2" id="KW-1185">Reference proteome</keyword>
<name>A0ABP9VFW7_9DEIO</name>
<dbReference type="RefSeq" id="WP_353543107.1">
    <property type="nucleotide sequence ID" value="NZ_BAABRN010000038.1"/>
</dbReference>
<reference evidence="1 2" key="1">
    <citation type="submission" date="2024-02" db="EMBL/GenBank/DDBJ databases">
        <title>Deinococcus xinjiangensis NBRC 107630.</title>
        <authorList>
            <person name="Ichikawa N."/>
            <person name="Katano-Makiyama Y."/>
            <person name="Hidaka K."/>
        </authorList>
    </citation>
    <scope>NUCLEOTIDE SEQUENCE [LARGE SCALE GENOMIC DNA]</scope>
    <source>
        <strain evidence="1 2">NBRC 107630</strain>
    </source>
</reference>
<evidence type="ECO:0000313" key="2">
    <source>
        <dbReference type="Proteomes" id="UP001458946"/>
    </source>
</evidence>
<proteinExistence type="predicted"/>